<dbReference type="EMBL" id="MCFE01000317">
    <property type="protein sequence ID" value="ORX91554.1"/>
    <property type="molecule type" value="Genomic_DNA"/>
</dbReference>
<feature type="chain" id="PRO_5012214799" evidence="1">
    <location>
        <begin position="22"/>
        <end position="66"/>
    </location>
</feature>
<reference evidence="2 3" key="1">
    <citation type="submission" date="2016-07" db="EMBL/GenBank/DDBJ databases">
        <title>Pervasive Adenine N6-methylation of Active Genes in Fungi.</title>
        <authorList>
            <consortium name="DOE Joint Genome Institute"/>
            <person name="Mondo S.J."/>
            <person name="Dannebaum R.O."/>
            <person name="Kuo R.C."/>
            <person name="Labutti K."/>
            <person name="Haridas S."/>
            <person name="Kuo A."/>
            <person name="Salamov A."/>
            <person name="Ahrendt S.R."/>
            <person name="Lipzen A."/>
            <person name="Sullivan W."/>
            <person name="Andreopoulos W.B."/>
            <person name="Clum A."/>
            <person name="Lindquist E."/>
            <person name="Daum C."/>
            <person name="Ramamoorthy G.K."/>
            <person name="Gryganskyi A."/>
            <person name="Culley D."/>
            <person name="Magnuson J.K."/>
            <person name="James T.Y."/>
            <person name="O'Malley M.A."/>
            <person name="Stajich J.E."/>
            <person name="Spatafora J.W."/>
            <person name="Visel A."/>
            <person name="Grigoriev I.V."/>
        </authorList>
    </citation>
    <scope>NUCLEOTIDE SEQUENCE [LARGE SCALE GENOMIC DNA]</scope>
    <source>
        <strain evidence="2 3">CBS 931.73</strain>
    </source>
</reference>
<evidence type="ECO:0000313" key="3">
    <source>
        <dbReference type="Proteomes" id="UP000193498"/>
    </source>
</evidence>
<organism evidence="2 3">
    <name type="scientific">Basidiobolus meristosporus CBS 931.73</name>
    <dbReference type="NCBI Taxonomy" id="1314790"/>
    <lineage>
        <taxon>Eukaryota</taxon>
        <taxon>Fungi</taxon>
        <taxon>Fungi incertae sedis</taxon>
        <taxon>Zoopagomycota</taxon>
        <taxon>Entomophthoromycotina</taxon>
        <taxon>Basidiobolomycetes</taxon>
        <taxon>Basidiobolales</taxon>
        <taxon>Basidiobolaceae</taxon>
        <taxon>Basidiobolus</taxon>
    </lineage>
</organism>
<protein>
    <submittedName>
        <fullName evidence="2">Uncharacterized protein</fullName>
    </submittedName>
</protein>
<accession>A0A1Y1Y1P9</accession>
<dbReference type="InParanoid" id="A0A1Y1Y1P9"/>
<name>A0A1Y1Y1P9_9FUNG</name>
<sequence length="66" mass="7237">MKLSPIRFILAIFAIAVAVEAQNACRDACSREANACLARCKGTPMQYNCNLGCIQRSQACRDKCPQ</sequence>
<feature type="signal peptide" evidence="1">
    <location>
        <begin position="1"/>
        <end position="21"/>
    </location>
</feature>
<dbReference type="Proteomes" id="UP000193498">
    <property type="component" value="Unassembled WGS sequence"/>
</dbReference>
<dbReference type="AlphaFoldDB" id="A0A1Y1Y1P9"/>
<feature type="non-terminal residue" evidence="2">
    <location>
        <position position="1"/>
    </location>
</feature>
<gene>
    <name evidence="2" type="ORF">K493DRAFT_317214</name>
</gene>
<comment type="caution">
    <text evidence="2">The sequence shown here is derived from an EMBL/GenBank/DDBJ whole genome shotgun (WGS) entry which is preliminary data.</text>
</comment>
<keyword evidence="1" id="KW-0732">Signal</keyword>
<proteinExistence type="predicted"/>
<evidence type="ECO:0000256" key="1">
    <source>
        <dbReference type="SAM" id="SignalP"/>
    </source>
</evidence>
<evidence type="ECO:0000313" key="2">
    <source>
        <dbReference type="EMBL" id="ORX91554.1"/>
    </source>
</evidence>
<keyword evidence="3" id="KW-1185">Reference proteome</keyword>